<dbReference type="OrthoDB" id="4926965at2759"/>
<comment type="caution">
    <text evidence="2">The sequence shown here is derived from an EMBL/GenBank/DDBJ whole genome shotgun (WGS) entry which is preliminary data.</text>
</comment>
<proteinExistence type="predicted"/>
<sequence>MEMTRTPFIELGKSAFGGKTVRYGIRTGGFYLWPNLDDKSNERGVLNRSVLGINLNVTIEYRSAQPLGTPLSPRRRRREQRSSGEDSVESAQSDDINHEHGFVFAQIGALYYCADDDYDSDEGGPDRTDPDSDAFGTGPWWAATGFGAVVEVKHDGTPDAVWVVYNFYKAHEDSALIKGEHVPTLDDNDALLPHIGRLYKRCNEQFTVAKIADSLEDFKQPREEFRFEIAARDERQIVHAKLDGVHRHIQRQYINRSHRHAG</sequence>
<dbReference type="Proteomes" id="UP000824596">
    <property type="component" value="Unassembled WGS sequence"/>
</dbReference>
<feature type="region of interest" description="Disordered" evidence="1">
    <location>
        <begin position="66"/>
        <end position="94"/>
    </location>
</feature>
<dbReference type="RefSeq" id="XP_044721689.1">
    <property type="nucleotide sequence ID" value="XM_044863075.1"/>
</dbReference>
<accession>A0A9P8SKI5</accession>
<evidence type="ECO:0000313" key="2">
    <source>
        <dbReference type="EMBL" id="KAH0964176.1"/>
    </source>
</evidence>
<gene>
    <name evidence="2" type="ORF">HRG_04604</name>
</gene>
<evidence type="ECO:0000256" key="1">
    <source>
        <dbReference type="SAM" id="MobiDB-lite"/>
    </source>
</evidence>
<dbReference type="GeneID" id="68353733"/>
<protein>
    <submittedName>
        <fullName evidence="2">Uncharacterized protein</fullName>
    </submittedName>
</protein>
<evidence type="ECO:0000313" key="3">
    <source>
        <dbReference type="Proteomes" id="UP000824596"/>
    </source>
</evidence>
<name>A0A9P8SKI5_9HYPO</name>
<keyword evidence="3" id="KW-1185">Reference proteome</keyword>
<dbReference type="AlphaFoldDB" id="A0A9P8SKI5"/>
<dbReference type="EMBL" id="JAIZPD010000004">
    <property type="protein sequence ID" value="KAH0964176.1"/>
    <property type="molecule type" value="Genomic_DNA"/>
</dbReference>
<organism evidence="2 3">
    <name type="scientific">Hirsutella rhossiliensis</name>
    <dbReference type="NCBI Taxonomy" id="111463"/>
    <lineage>
        <taxon>Eukaryota</taxon>
        <taxon>Fungi</taxon>
        <taxon>Dikarya</taxon>
        <taxon>Ascomycota</taxon>
        <taxon>Pezizomycotina</taxon>
        <taxon>Sordariomycetes</taxon>
        <taxon>Hypocreomycetidae</taxon>
        <taxon>Hypocreales</taxon>
        <taxon>Ophiocordycipitaceae</taxon>
        <taxon>Hirsutella</taxon>
    </lineage>
</organism>
<reference evidence="2" key="1">
    <citation type="submission" date="2021-09" db="EMBL/GenBank/DDBJ databases">
        <title>A high-quality genome of the endoparasitic fungus Hirsutella rhossiliensis with a comparison of Hirsutella genomes reveals transposable elements contributing to genome size variation.</title>
        <authorList>
            <person name="Lin R."/>
            <person name="Jiao Y."/>
            <person name="Sun X."/>
            <person name="Ling J."/>
            <person name="Xie B."/>
            <person name="Cheng X."/>
        </authorList>
    </citation>
    <scope>NUCLEOTIDE SEQUENCE</scope>
    <source>
        <strain evidence="2">HR02</strain>
    </source>
</reference>